<evidence type="ECO:0000256" key="1">
    <source>
        <dbReference type="ARBA" id="ARBA00004477"/>
    </source>
</evidence>
<organism evidence="9 10">
    <name type="scientific">Lingula anatina</name>
    <name type="common">Brachiopod</name>
    <name type="synonym">Lingula unguis</name>
    <dbReference type="NCBI Taxonomy" id="7574"/>
    <lineage>
        <taxon>Eukaryota</taxon>
        <taxon>Metazoa</taxon>
        <taxon>Spiralia</taxon>
        <taxon>Lophotrochozoa</taxon>
        <taxon>Brachiopoda</taxon>
        <taxon>Linguliformea</taxon>
        <taxon>Lingulata</taxon>
        <taxon>Lingulida</taxon>
        <taxon>Linguloidea</taxon>
        <taxon>Lingulidae</taxon>
        <taxon>Lingula</taxon>
    </lineage>
</organism>
<dbReference type="RefSeq" id="XP_013392652.1">
    <property type="nucleotide sequence ID" value="XM_013537198.1"/>
</dbReference>
<evidence type="ECO:0000313" key="9">
    <source>
        <dbReference type="Proteomes" id="UP000085678"/>
    </source>
</evidence>
<dbReference type="GO" id="GO:0005773">
    <property type="term" value="C:vacuole"/>
    <property type="evidence" value="ECO:0007669"/>
    <property type="project" value="GOC"/>
</dbReference>
<dbReference type="PANTHER" id="PTHR13505">
    <property type="entry name" value="TRANSMEMBRANE PROTEIN 208"/>
    <property type="match status" value="1"/>
</dbReference>
<proteinExistence type="inferred from homology"/>
<evidence type="ECO:0000256" key="4">
    <source>
        <dbReference type="ARBA" id="ARBA00022692"/>
    </source>
</evidence>
<feature type="transmembrane region" description="Helical" evidence="8">
    <location>
        <begin position="94"/>
        <end position="116"/>
    </location>
</feature>
<accession>A0A1S3I307</accession>
<dbReference type="InterPro" id="IPR008506">
    <property type="entry name" value="SND2/TMEM208"/>
</dbReference>
<keyword evidence="7 8" id="KW-0472">Membrane</keyword>
<dbReference type="OMA" id="PIRAGWM"/>
<evidence type="ECO:0000256" key="8">
    <source>
        <dbReference type="SAM" id="Phobius"/>
    </source>
</evidence>
<feature type="transmembrane region" description="Helical" evidence="8">
    <location>
        <begin position="25"/>
        <end position="46"/>
    </location>
</feature>
<dbReference type="FunCoup" id="A0A1S3I307">
    <property type="interactions" value="87"/>
</dbReference>
<dbReference type="Proteomes" id="UP000085678">
    <property type="component" value="Unplaced"/>
</dbReference>
<dbReference type="GO" id="GO:0005789">
    <property type="term" value="C:endoplasmic reticulum membrane"/>
    <property type="evidence" value="ECO:0007669"/>
    <property type="project" value="UniProtKB-SubCell"/>
</dbReference>
<keyword evidence="6 8" id="KW-1133">Transmembrane helix</keyword>
<protein>
    <recommendedName>
        <fullName evidence="3">Transmembrane protein 208</fullName>
    </recommendedName>
</protein>
<evidence type="ECO:0000256" key="7">
    <source>
        <dbReference type="ARBA" id="ARBA00023136"/>
    </source>
</evidence>
<name>A0A1S3I307_LINAN</name>
<evidence type="ECO:0000256" key="2">
    <source>
        <dbReference type="ARBA" id="ARBA00009950"/>
    </source>
</evidence>
<dbReference type="STRING" id="7574.A0A1S3I307"/>
<dbReference type="PANTHER" id="PTHR13505:SF7">
    <property type="entry name" value="TRANSMEMBRANE PROTEIN 208"/>
    <property type="match status" value="1"/>
</dbReference>
<reference evidence="10" key="1">
    <citation type="submission" date="2025-08" db="UniProtKB">
        <authorList>
            <consortium name="RefSeq"/>
        </authorList>
    </citation>
    <scope>IDENTIFICATION</scope>
    <source>
        <tissue evidence="10">Gonads</tissue>
    </source>
</reference>
<dbReference type="InParanoid" id="A0A1S3I307"/>
<evidence type="ECO:0000313" key="10">
    <source>
        <dbReference type="RefSeq" id="XP_013392652.1"/>
    </source>
</evidence>
<dbReference type="Pfam" id="PF05620">
    <property type="entry name" value="TMEM208_SND2"/>
    <property type="match status" value="1"/>
</dbReference>
<evidence type="ECO:0000256" key="3">
    <source>
        <dbReference type="ARBA" id="ARBA00015033"/>
    </source>
</evidence>
<dbReference type="GeneID" id="106160555"/>
<comment type="subcellular location">
    <subcellularLocation>
        <location evidence="1">Endoplasmic reticulum membrane</location>
        <topology evidence="1">Multi-pass membrane protein</topology>
    </subcellularLocation>
</comment>
<dbReference type="KEGG" id="lak:106160555"/>
<keyword evidence="4 8" id="KW-0812">Transmembrane</keyword>
<comment type="similarity">
    <text evidence="2">Belongs to the TMEM208 family.</text>
</comment>
<dbReference type="GO" id="GO:0006624">
    <property type="term" value="P:vacuolar protein processing"/>
    <property type="evidence" value="ECO:0007669"/>
    <property type="project" value="TreeGrafter"/>
</dbReference>
<gene>
    <name evidence="10" type="primary">LOC106160555</name>
</gene>
<feature type="transmembrane region" description="Helical" evidence="8">
    <location>
        <begin position="52"/>
        <end position="73"/>
    </location>
</feature>
<dbReference type="AlphaFoldDB" id="A0A1S3I307"/>
<dbReference type="OrthoDB" id="10012212at2759"/>
<evidence type="ECO:0000256" key="6">
    <source>
        <dbReference type="ARBA" id="ARBA00022989"/>
    </source>
</evidence>
<evidence type="ECO:0000256" key="5">
    <source>
        <dbReference type="ARBA" id="ARBA00022824"/>
    </source>
</evidence>
<keyword evidence="9" id="KW-1185">Reference proteome</keyword>
<sequence>MPPKGKQGTKGQKQIDEENKATLKFYGYIILGVSAVYMLLTFLLFWDSFTTMYWVLTILTLIVYGGSYQFMSSMMKSSLDLNMEQGMAEHIKDLILLTAITQSLSLISNYFWLLWLLAPGRALYMLWVNILGPWIFAEAPEEPDEKKTKKMERKMKRMH</sequence>
<keyword evidence="5" id="KW-0256">Endoplasmic reticulum</keyword>